<protein>
    <submittedName>
        <fullName evidence="1">Uncharacterized protein</fullName>
    </submittedName>
</protein>
<organism evidence="1 2">
    <name type="scientific">Caerostris extrusa</name>
    <name type="common">Bark spider</name>
    <name type="synonym">Caerostris bankana</name>
    <dbReference type="NCBI Taxonomy" id="172846"/>
    <lineage>
        <taxon>Eukaryota</taxon>
        <taxon>Metazoa</taxon>
        <taxon>Ecdysozoa</taxon>
        <taxon>Arthropoda</taxon>
        <taxon>Chelicerata</taxon>
        <taxon>Arachnida</taxon>
        <taxon>Araneae</taxon>
        <taxon>Araneomorphae</taxon>
        <taxon>Entelegynae</taxon>
        <taxon>Araneoidea</taxon>
        <taxon>Araneidae</taxon>
        <taxon>Caerostris</taxon>
    </lineage>
</organism>
<reference evidence="1 2" key="1">
    <citation type="submission" date="2021-06" db="EMBL/GenBank/DDBJ databases">
        <title>Caerostris extrusa draft genome.</title>
        <authorList>
            <person name="Kono N."/>
            <person name="Arakawa K."/>
        </authorList>
    </citation>
    <scope>NUCLEOTIDE SEQUENCE [LARGE SCALE GENOMIC DNA]</scope>
</reference>
<name>A0AAV4V2R6_CAEEX</name>
<sequence>MAFQLPIVNATGYLQLPMLLPSNYQLPMLQNNYLSITNYQCYKTITIQLPVLRVNYLSKSNTTGQIPSNYRLLILQDYYLPITNATGQLLCKSITSATELPFNFQCKDKYLHHYYLCNATRLLPSNYQFPITNATGQLPSNYQCYYFPITNYQCYRIITFQLLITNTTGQLPSNYRLPVTNAAGQNNATEQFQLPFINYLQNYLPECRTFTLNIVFWKDR</sequence>
<comment type="caution">
    <text evidence="1">The sequence shown here is derived from an EMBL/GenBank/DDBJ whole genome shotgun (WGS) entry which is preliminary data.</text>
</comment>
<accession>A0AAV4V2R6</accession>
<gene>
    <name evidence="1" type="ORF">CEXT_505441</name>
</gene>
<dbReference type="EMBL" id="BPLR01013836">
    <property type="protein sequence ID" value="GIY64128.1"/>
    <property type="molecule type" value="Genomic_DNA"/>
</dbReference>
<dbReference type="Proteomes" id="UP001054945">
    <property type="component" value="Unassembled WGS sequence"/>
</dbReference>
<keyword evidence="2" id="KW-1185">Reference proteome</keyword>
<proteinExistence type="predicted"/>
<evidence type="ECO:0000313" key="2">
    <source>
        <dbReference type="Proteomes" id="UP001054945"/>
    </source>
</evidence>
<evidence type="ECO:0000313" key="1">
    <source>
        <dbReference type="EMBL" id="GIY64128.1"/>
    </source>
</evidence>
<dbReference type="AlphaFoldDB" id="A0AAV4V2R6"/>